<dbReference type="Proteomes" id="UP000814128">
    <property type="component" value="Unassembled WGS sequence"/>
</dbReference>
<evidence type="ECO:0000313" key="1">
    <source>
        <dbReference type="EMBL" id="KAI0037048.1"/>
    </source>
</evidence>
<reference evidence="1" key="2">
    <citation type="journal article" date="2022" name="New Phytol.">
        <title>Evolutionary transition to the ectomycorrhizal habit in the genomes of a hyperdiverse lineage of mushroom-forming fungi.</title>
        <authorList>
            <person name="Looney B."/>
            <person name="Miyauchi S."/>
            <person name="Morin E."/>
            <person name="Drula E."/>
            <person name="Courty P.E."/>
            <person name="Kohler A."/>
            <person name="Kuo A."/>
            <person name="LaButti K."/>
            <person name="Pangilinan J."/>
            <person name="Lipzen A."/>
            <person name="Riley R."/>
            <person name="Andreopoulos W."/>
            <person name="He G."/>
            <person name="Johnson J."/>
            <person name="Nolan M."/>
            <person name="Tritt A."/>
            <person name="Barry K.W."/>
            <person name="Grigoriev I.V."/>
            <person name="Nagy L.G."/>
            <person name="Hibbett D."/>
            <person name="Henrissat B."/>
            <person name="Matheny P.B."/>
            <person name="Labbe J."/>
            <person name="Martin F.M."/>
        </authorList>
    </citation>
    <scope>NUCLEOTIDE SEQUENCE</scope>
    <source>
        <strain evidence="1">EC-137</strain>
    </source>
</reference>
<proteinExistence type="predicted"/>
<dbReference type="EMBL" id="MU273466">
    <property type="protein sequence ID" value="KAI0037048.1"/>
    <property type="molecule type" value="Genomic_DNA"/>
</dbReference>
<accession>A0ACB8QZ13</accession>
<comment type="caution">
    <text evidence="1">The sequence shown here is derived from an EMBL/GenBank/DDBJ whole genome shotgun (WGS) entry which is preliminary data.</text>
</comment>
<name>A0ACB8QZ13_9AGAM</name>
<gene>
    <name evidence="1" type="ORF">K488DRAFT_39854</name>
</gene>
<reference evidence="1" key="1">
    <citation type="submission" date="2021-02" db="EMBL/GenBank/DDBJ databases">
        <authorList>
            <consortium name="DOE Joint Genome Institute"/>
            <person name="Ahrendt S."/>
            <person name="Looney B.P."/>
            <person name="Miyauchi S."/>
            <person name="Morin E."/>
            <person name="Drula E."/>
            <person name="Courty P.E."/>
            <person name="Chicoki N."/>
            <person name="Fauchery L."/>
            <person name="Kohler A."/>
            <person name="Kuo A."/>
            <person name="Labutti K."/>
            <person name="Pangilinan J."/>
            <person name="Lipzen A."/>
            <person name="Riley R."/>
            <person name="Andreopoulos W."/>
            <person name="He G."/>
            <person name="Johnson J."/>
            <person name="Barry K.W."/>
            <person name="Grigoriev I.V."/>
            <person name="Nagy L."/>
            <person name="Hibbett D."/>
            <person name="Henrissat B."/>
            <person name="Matheny P.B."/>
            <person name="Labbe J."/>
            <person name="Martin F."/>
        </authorList>
    </citation>
    <scope>NUCLEOTIDE SEQUENCE</scope>
    <source>
        <strain evidence="1">EC-137</strain>
    </source>
</reference>
<keyword evidence="1" id="KW-0808">Transferase</keyword>
<evidence type="ECO:0000313" key="2">
    <source>
        <dbReference type="Proteomes" id="UP000814128"/>
    </source>
</evidence>
<organism evidence="1 2">
    <name type="scientific">Vararia minispora EC-137</name>
    <dbReference type="NCBI Taxonomy" id="1314806"/>
    <lineage>
        <taxon>Eukaryota</taxon>
        <taxon>Fungi</taxon>
        <taxon>Dikarya</taxon>
        <taxon>Basidiomycota</taxon>
        <taxon>Agaricomycotina</taxon>
        <taxon>Agaricomycetes</taxon>
        <taxon>Russulales</taxon>
        <taxon>Lachnocladiaceae</taxon>
        <taxon>Vararia</taxon>
    </lineage>
</organism>
<sequence length="662" mass="72665">MPSPIALNLSPTRSMFKRRSSSSLAALASAKSYLAAVSEADARARAHGATPTSTPALSLSSSVTTNSEDSVLAEEDDNRDGLALPIVPPTSEQVFNTSHLEFGHSANQRHRYKSQYVPGAALTHDEVDPPYYVLITTYLSYIFLIVLGHVRDFLGKRLNPGKYRHLMPANGYAPLNSDFDSFYTRRLKTRLDDCFSVPVTGVPGRTIITFDRETNDYNLTMKMTGEKTRGLNISSYNYLGFAQARGGCADAVEECLRRYGISTCGGRLEGGTSDLHVMAEALVARFVGQEDALISSMGFATNSTIIPALVNKGCLVISDELNHASIRFGVRLSSASVRMFKHNDMKDLESVLREAISQGQPKTHRPWKKILLIVEGLYSMEGTLVNLPAILELKRKYKFYLFIDEAHSIGALGPNGRGVVDYFGINPRSVDILMGTFTKSFGAAGGYISGNKALIDRLRVAGHGGTYAESITPAVVSQILSSMASIMGVWTPPPVQKGLPSPAEPVQHPGPAPVSMLPPWMDLPLVQRDGSEGRERLRRLAFNSRYLARGLMKLGFITYGHVDSPIVPLLLFNPGKMAVFHRMMRTRRTPIYVVVVSYPATPLVTSRVRFCVSASHTKEDIDTVLRACDEIGDALDLKHLPGERWPIQRIVDSAVELVNMQD</sequence>
<protein>
    <submittedName>
        <fullName evidence="1">Pyridoxal phosphate-dependent transferase</fullName>
    </submittedName>
</protein>
<keyword evidence="2" id="KW-1185">Reference proteome</keyword>